<evidence type="ECO:0000256" key="8">
    <source>
        <dbReference type="ARBA" id="ARBA00023125"/>
    </source>
</evidence>
<dbReference type="Pfam" id="PF06831">
    <property type="entry name" value="H2TH"/>
    <property type="match status" value="1"/>
</dbReference>
<dbReference type="PROSITE" id="PS51068">
    <property type="entry name" value="FPG_CAT"/>
    <property type="match status" value="1"/>
</dbReference>
<dbReference type="SUPFAM" id="SSF46946">
    <property type="entry name" value="S13-like H2TH domain"/>
    <property type="match status" value="1"/>
</dbReference>
<dbReference type="SMART" id="SM00898">
    <property type="entry name" value="Fapy_DNA_glyco"/>
    <property type="match status" value="1"/>
</dbReference>
<dbReference type="EMBL" id="JBGEHV010000038">
    <property type="protein sequence ID" value="MEY8041532.1"/>
    <property type="molecule type" value="Genomic_DNA"/>
</dbReference>
<dbReference type="Proteomes" id="UP001564626">
    <property type="component" value="Unassembled WGS sequence"/>
</dbReference>
<dbReference type="InterPro" id="IPR012319">
    <property type="entry name" value="FPG_cat"/>
</dbReference>
<keyword evidence="12" id="KW-0326">Glycosidase</keyword>
<accession>A0ABV4CN20</accession>
<sequence length="260" mass="29127">MPEGDTVFLTCHRLHAALAGRELVRGEVRHPELAALDLGGREVTEVRPAGKHLLIRFADGHTLHNHLRMDGSWHLYPPSARWRRPAHQVRAVLGTDDRLAIGFNLHDLRWLPTREEDRVVGQLGPDLLDPAWDEELAAEAARRLTADPERELGQALLDQTAVAGIGNLYGTEVCFLLGRSPWAPVGEVDAARAVRLARDLLERNAWHPEQSTTGTLRRGAQHWVYHRRRCLRCGGPVHRGSQGEGTRARVTHHCPTCQPR</sequence>
<keyword evidence="8" id="KW-0238">DNA-binding</keyword>
<dbReference type="RefSeq" id="WP_345355231.1">
    <property type="nucleotide sequence ID" value="NZ_BAABII010000001.1"/>
</dbReference>
<evidence type="ECO:0000259" key="16">
    <source>
        <dbReference type="PROSITE" id="PS51068"/>
    </source>
</evidence>
<dbReference type="EC" id="4.2.99.18" evidence="2"/>
<dbReference type="PANTHER" id="PTHR42697:SF1">
    <property type="entry name" value="ENDONUCLEASE 8"/>
    <property type="match status" value="1"/>
</dbReference>
<dbReference type="InterPro" id="IPR010979">
    <property type="entry name" value="Ribosomal_uS13-like_H2TH"/>
</dbReference>
<dbReference type="Gene3D" id="3.20.190.10">
    <property type="entry name" value="MutM-like, N-terminal"/>
    <property type="match status" value="1"/>
</dbReference>
<dbReference type="InterPro" id="IPR035937">
    <property type="entry name" value="FPG_N"/>
</dbReference>
<keyword evidence="10" id="KW-0456">Lyase</keyword>
<evidence type="ECO:0000256" key="1">
    <source>
        <dbReference type="ARBA" id="ARBA00009409"/>
    </source>
</evidence>
<evidence type="ECO:0000256" key="11">
    <source>
        <dbReference type="ARBA" id="ARBA00023268"/>
    </source>
</evidence>
<dbReference type="Pfam" id="PF01149">
    <property type="entry name" value="Fapy_DNA_glyco"/>
    <property type="match status" value="1"/>
</dbReference>
<dbReference type="InterPro" id="IPR044090">
    <property type="entry name" value="Nei2_N"/>
</dbReference>
<evidence type="ECO:0000256" key="14">
    <source>
        <dbReference type="SAM" id="MobiDB-lite"/>
    </source>
</evidence>
<reference evidence="17 18" key="1">
    <citation type="submission" date="2024-08" db="EMBL/GenBank/DDBJ databases">
        <title>Genome mining of Saccharopolyspora cebuensis PGLac3 from Nigerian medicinal plant.</title>
        <authorList>
            <person name="Ezeobiora C.E."/>
            <person name="Igbokwe N.H."/>
            <person name="Amin D.H."/>
            <person name="Mendie U.E."/>
        </authorList>
    </citation>
    <scope>NUCLEOTIDE SEQUENCE [LARGE SCALE GENOMIC DNA]</scope>
    <source>
        <strain evidence="17 18">PGLac3</strain>
    </source>
</reference>
<dbReference type="InterPro" id="IPR000214">
    <property type="entry name" value="Znf_DNA_glyclase/AP_lyase"/>
</dbReference>
<keyword evidence="9" id="KW-0234">DNA repair</keyword>
<gene>
    <name evidence="17" type="ORF">AB8O55_19170</name>
</gene>
<dbReference type="PANTHER" id="PTHR42697">
    <property type="entry name" value="ENDONUCLEASE 8"/>
    <property type="match status" value="1"/>
</dbReference>
<evidence type="ECO:0000259" key="15">
    <source>
        <dbReference type="PROSITE" id="PS51066"/>
    </source>
</evidence>
<dbReference type="PROSITE" id="PS51066">
    <property type="entry name" value="ZF_FPG_2"/>
    <property type="match status" value="1"/>
</dbReference>
<evidence type="ECO:0000256" key="10">
    <source>
        <dbReference type="ARBA" id="ARBA00023239"/>
    </source>
</evidence>
<feature type="domain" description="Formamidopyrimidine-DNA glycosylase catalytic" evidence="16">
    <location>
        <begin position="2"/>
        <end position="102"/>
    </location>
</feature>
<name>A0ABV4CN20_9PSEU</name>
<keyword evidence="18" id="KW-1185">Reference proteome</keyword>
<evidence type="ECO:0000256" key="3">
    <source>
        <dbReference type="ARBA" id="ARBA00022723"/>
    </source>
</evidence>
<evidence type="ECO:0000256" key="7">
    <source>
        <dbReference type="ARBA" id="ARBA00022833"/>
    </source>
</evidence>
<comment type="similarity">
    <text evidence="1">Belongs to the FPG family.</text>
</comment>
<feature type="region of interest" description="Disordered" evidence="14">
    <location>
        <begin position="240"/>
        <end position="260"/>
    </location>
</feature>
<keyword evidence="5 13" id="KW-0863">Zinc-finger</keyword>
<evidence type="ECO:0000313" key="17">
    <source>
        <dbReference type="EMBL" id="MEY8041532.1"/>
    </source>
</evidence>
<comment type="caution">
    <text evidence="17">The sequence shown here is derived from an EMBL/GenBank/DDBJ whole genome shotgun (WGS) entry which is preliminary data.</text>
</comment>
<keyword evidence="4" id="KW-0227">DNA damage</keyword>
<evidence type="ECO:0000256" key="5">
    <source>
        <dbReference type="ARBA" id="ARBA00022771"/>
    </source>
</evidence>
<protein>
    <recommendedName>
        <fullName evidence="2">DNA-(apurinic or apyrimidinic site) lyase</fullName>
        <ecNumber evidence="2">4.2.99.18</ecNumber>
    </recommendedName>
</protein>
<dbReference type="Gene3D" id="1.10.8.50">
    <property type="match status" value="1"/>
</dbReference>
<proteinExistence type="inferred from homology"/>
<keyword evidence="3" id="KW-0479">Metal-binding</keyword>
<evidence type="ECO:0000256" key="4">
    <source>
        <dbReference type="ARBA" id="ARBA00022763"/>
    </source>
</evidence>
<evidence type="ECO:0000256" key="9">
    <source>
        <dbReference type="ARBA" id="ARBA00023204"/>
    </source>
</evidence>
<evidence type="ECO:0000313" key="18">
    <source>
        <dbReference type="Proteomes" id="UP001564626"/>
    </source>
</evidence>
<keyword evidence="6" id="KW-0378">Hydrolase</keyword>
<dbReference type="InterPro" id="IPR015886">
    <property type="entry name" value="H2TH_FPG"/>
</dbReference>
<evidence type="ECO:0000256" key="12">
    <source>
        <dbReference type="ARBA" id="ARBA00023295"/>
    </source>
</evidence>
<evidence type="ECO:0000256" key="6">
    <source>
        <dbReference type="ARBA" id="ARBA00022801"/>
    </source>
</evidence>
<dbReference type="CDD" id="cd08971">
    <property type="entry name" value="AcNei2_N"/>
    <property type="match status" value="1"/>
</dbReference>
<organism evidence="17 18">
    <name type="scientific">Saccharopolyspora cebuensis</name>
    <dbReference type="NCBI Taxonomy" id="418759"/>
    <lineage>
        <taxon>Bacteria</taxon>
        <taxon>Bacillati</taxon>
        <taxon>Actinomycetota</taxon>
        <taxon>Actinomycetes</taxon>
        <taxon>Pseudonocardiales</taxon>
        <taxon>Pseudonocardiaceae</taxon>
        <taxon>Saccharopolyspora</taxon>
    </lineage>
</organism>
<keyword evidence="11" id="KW-0511">Multifunctional enzyme</keyword>
<evidence type="ECO:0000256" key="2">
    <source>
        <dbReference type="ARBA" id="ARBA00012720"/>
    </source>
</evidence>
<keyword evidence="7" id="KW-0862">Zinc</keyword>
<evidence type="ECO:0000256" key="13">
    <source>
        <dbReference type="PROSITE-ProRule" id="PRU00391"/>
    </source>
</evidence>
<dbReference type="SMART" id="SM01232">
    <property type="entry name" value="H2TH"/>
    <property type="match status" value="1"/>
</dbReference>
<feature type="domain" description="FPG-type" evidence="15">
    <location>
        <begin position="223"/>
        <end position="259"/>
    </location>
</feature>
<dbReference type="SUPFAM" id="SSF81624">
    <property type="entry name" value="N-terminal domain of MutM-like DNA repair proteins"/>
    <property type="match status" value="1"/>
</dbReference>